<dbReference type="EMBL" id="MN740210">
    <property type="protein sequence ID" value="QHT93719.1"/>
    <property type="molecule type" value="Genomic_DNA"/>
</dbReference>
<evidence type="ECO:0000313" key="1">
    <source>
        <dbReference type="EMBL" id="QHT93719.1"/>
    </source>
</evidence>
<protein>
    <submittedName>
        <fullName evidence="1">Uncharacterized protein</fullName>
    </submittedName>
</protein>
<sequence>MIAILHKSNGKKYNLDFNPFDIFDTNDILFNPARK</sequence>
<name>A0A6C0ILL9_9ZZZZ</name>
<organism evidence="1">
    <name type="scientific">viral metagenome</name>
    <dbReference type="NCBI Taxonomy" id="1070528"/>
    <lineage>
        <taxon>unclassified sequences</taxon>
        <taxon>metagenomes</taxon>
        <taxon>organismal metagenomes</taxon>
    </lineage>
</organism>
<accession>A0A6C0ILL9</accession>
<dbReference type="AlphaFoldDB" id="A0A6C0ILL9"/>
<proteinExistence type="predicted"/>
<reference evidence="1" key="1">
    <citation type="journal article" date="2020" name="Nature">
        <title>Giant virus diversity and host interactions through global metagenomics.</title>
        <authorList>
            <person name="Schulz F."/>
            <person name="Roux S."/>
            <person name="Paez-Espino D."/>
            <person name="Jungbluth S."/>
            <person name="Walsh D.A."/>
            <person name="Denef V.J."/>
            <person name="McMahon K.D."/>
            <person name="Konstantinidis K.T."/>
            <person name="Eloe-Fadrosh E.A."/>
            <person name="Kyrpides N.C."/>
            <person name="Woyke T."/>
        </authorList>
    </citation>
    <scope>NUCLEOTIDE SEQUENCE</scope>
    <source>
        <strain evidence="1">GVMAG-M-3300024258-14</strain>
    </source>
</reference>